<accession>A0A3B0QZ57</accession>
<dbReference type="AlphaFoldDB" id="A0A3B0QZ57"/>
<keyword evidence="1" id="KW-1133">Transmembrane helix</keyword>
<protein>
    <recommendedName>
        <fullName evidence="2">EamA domain-containing protein</fullName>
    </recommendedName>
</protein>
<evidence type="ECO:0000313" key="3">
    <source>
        <dbReference type="EMBL" id="VAV82326.1"/>
    </source>
</evidence>
<feature type="transmembrane region" description="Helical" evidence="1">
    <location>
        <begin position="95"/>
        <end position="117"/>
    </location>
</feature>
<evidence type="ECO:0000256" key="1">
    <source>
        <dbReference type="SAM" id="Phobius"/>
    </source>
</evidence>
<evidence type="ECO:0000259" key="2">
    <source>
        <dbReference type="Pfam" id="PF00892"/>
    </source>
</evidence>
<feature type="transmembrane region" description="Helical" evidence="1">
    <location>
        <begin position="32"/>
        <end position="55"/>
    </location>
</feature>
<feature type="domain" description="EamA" evidence="2">
    <location>
        <begin position="3"/>
        <end position="139"/>
    </location>
</feature>
<feature type="transmembrane region" description="Helical" evidence="1">
    <location>
        <begin position="67"/>
        <end position="89"/>
    </location>
</feature>
<organism evidence="3">
    <name type="scientific">hydrothermal vent metagenome</name>
    <dbReference type="NCBI Taxonomy" id="652676"/>
    <lineage>
        <taxon>unclassified sequences</taxon>
        <taxon>metagenomes</taxon>
        <taxon>ecological metagenomes</taxon>
    </lineage>
</organism>
<dbReference type="PANTHER" id="PTHR22911:SF137">
    <property type="entry name" value="SOLUTE CARRIER FAMILY 35 MEMBER G2-RELATED"/>
    <property type="match status" value="1"/>
</dbReference>
<reference evidence="3" key="1">
    <citation type="submission" date="2018-06" db="EMBL/GenBank/DDBJ databases">
        <authorList>
            <person name="Zhirakovskaya E."/>
        </authorList>
    </citation>
    <scope>NUCLEOTIDE SEQUENCE</scope>
</reference>
<keyword evidence="1" id="KW-0472">Membrane</keyword>
<dbReference type="SUPFAM" id="SSF103481">
    <property type="entry name" value="Multidrug resistance efflux transporter EmrE"/>
    <property type="match status" value="1"/>
</dbReference>
<dbReference type="Gene3D" id="1.10.3730.20">
    <property type="match status" value="1"/>
</dbReference>
<name>A0A3B0QZ57_9ZZZZ</name>
<sequence>MSKGFVFALITALVWGLAPVFEKMGMRGRVDPYLGVVIRTIPIALVGVTGLLFMGRVRELATADLRSMVMVIIGGLLAGFVGQIAFYSALKHSEASVVVPLTATYPLIALVVSVLFLGETITMQKVAGIGLIVGGVVLLR</sequence>
<gene>
    <name evidence="3" type="ORF">MNBD_DELTA01-39</name>
</gene>
<keyword evidence="1" id="KW-0812">Transmembrane</keyword>
<proteinExistence type="predicted"/>
<dbReference type="EMBL" id="UOEA01000014">
    <property type="protein sequence ID" value="VAV82326.1"/>
    <property type="molecule type" value="Genomic_DNA"/>
</dbReference>
<dbReference type="InterPro" id="IPR037185">
    <property type="entry name" value="EmrE-like"/>
</dbReference>
<dbReference type="Pfam" id="PF00892">
    <property type="entry name" value="EamA"/>
    <property type="match status" value="1"/>
</dbReference>
<dbReference type="PANTHER" id="PTHR22911">
    <property type="entry name" value="ACYL-MALONYL CONDENSING ENZYME-RELATED"/>
    <property type="match status" value="1"/>
</dbReference>
<dbReference type="GO" id="GO:0016020">
    <property type="term" value="C:membrane"/>
    <property type="evidence" value="ECO:0007669"/>
    <property type="project" value="InterPro"/>
</dbReference>
<dbReference type="InterPro" id="IPR000620">
    <property type="entry name" value="EamA_dom"/>
</dbReference>